<name>A0ABP9P3P8_9PSEU</name>
<proteinExistence type="predicted"/>
<dbReference type="PROSITE" id="PS51186">
    <property type="entry name" value="GNAT"/>
    <property type="match status" value="1"/>
</dbReference>
<keyword evidence="2" id="KW-0012">Acyltransferase</keyword>
<dbReference type="Gene3D" id="3.30.470.20">
    <property type="entry name" value="ATP-grasp fold, B domain"/>
    <property type="match status" value="1"/>
</dbReference>
<dbReference type="InterPro" id="IPR016181">
    <property type="entry name" value="Acyl_CoA_acyltransferase"/>
</dbReference>
<dbReference type="Proteomes" id="UP001500804">
    <property type="component" value="Unassembled WGS sequence"/>
</dbReference>
<gene>
    <name evidence="4" type="ORF">GCM10023320_69610</name>
</gene>
<feature type="domain" description="N-acetyltransferase" evidence="3">
    <location>
        <begin position="1"/>
        <end position="152"/>
    </location>
</feature>
<dbReference type="CDD" id="cd04301">
    <property type="entry name" value="NAT_SF"/>
    <property type="match status" value="1"/>
</dbReference>
<accession>A0ABP9P3P8</accession>
<keyword evidence="5" id="KW-1185">Reference proteome</keyword>
<sequence length="580" mass="61419">MRIRPARVGETALLNDLVMRSKAYWGYDEEFLAACRDELTIDAGDVTAGRVVVAEDGHGVRGVASLQGCAPEGELGLLFVDPEAIGTGVGRALYRHVLAMARELGFTRLRIEADPNAAPFYRATGARPAGTAPSGSVPGRALPVLEVALPVARGGWLDAWTGGRRAAHLGNVAEFQAQWGDPSEEARRAGSHYACLAAFASPDPAVLVLPRPVPRAWVELNAAQLAWDRVVVYDGLDDRAGLVAAVLARPALATHLRDSGLALLPWGRTRAFGRLTGEDLPSAALRYESKRAAHEVFVRLAPAHPRIAVPAQWPVPNRWAAARSVRARARRGHATIVKTEHGAGGSGTWLVDGHRVRLPRGPLLLEEVVLAGTPRDVTYDGVIGPGGEVHDVGVAVMDVKGTAYRGATVGPGVVPDPLAETASRFGHAVGGEIGATGYRGWFDVDFVTGGDGRLAPTEINLRLTGPSAAFMIKARLDRIRGGDHVVRTVDQVPLGARLPDDELIALLRRLCRRCAENGTVLVPTIPTAAYEPAPYLGVALAAHAIDGLDAAEALVRDAALDVGRMFSPPDGSAAPRRSSR</sequence>
<dbReference type="EMBL" id="BAABJO010000036">
    <property type="protein sequence ID" value="GAA5137239.1"/>
    <property type="molecule type" value="Genomic_DNA"/>
</dbReference>
<dbReference type="Pfam" id="PF00583">
    <property type="entry name" value="Acetyltransf_1"/>
    <property type="match status" value="1"/>
</dbReference>
<dbReference type="PANTHER" id="PTHR43877">
    <property type="entry name" value="AMINOALKYLPHOSPHONATE N-ACETYLTRANSFERASE-RELATED-RELATED"/>
    <property type="match status" value="1"/>
</dbReference>
<keyword evidence="1" id="KW-0808">Transferase</keyword>
<organism evidence="4 5">
    <name type="scientific">Pseudonocardia adelaidensis</name>
    <dbReference type="NCBI Taxonomy" id="648754"/>
    <lineage>
        <taxon>Bacteria</taxon>
        <taxon>Bacillati</taxon>
        <taxon>Actinomycetota</taxon>
        <taxon>Actinomycetes</taxon>
        <taxon>Pseudonocardiales</taxon>
        <taxon>Pseudonocardiaceae</taxon>
        <taxon>Pseudonocardia</taxon>
    </lineage>
</organism>
<evidence type="ECO:0000256" key="2">
    <source>
        <dbReference type="ARBA" id="ARBA00023315"/>
    </source>
</evidence>
<dbReference type="InterPro" id="IPR050832">
    <property type="entry name" value="Bact_Acetyltransf"/>
</dbReference>
<dbReference type="InterPro" id="IPR000182">
    <property type="entry name" value="GNAT_dom"/>
</dbReference>
<evidence type="ECO:0000313" key="5">
    <source>
        <dbReference type="Proteomes" id="UP001500804"/>
    </source>
</evidence>
<dbReference type="SUPFAM" id="SSF56059">
    <property type="entry name" value="Glutathione synthetase ATP-binding domain-like"/>
    <property type="match status" value="1"/>
</dbReference>
<dbReference type="SUPFAM" id="SSF55729">
    <property type="entry name" value="Acyl-CoA N-acyltransferases (Nat)"/>
    <property type="match status" value="1"/>
</dbReference>
<protein>
    <recommendedName>
        <fullName evidence="3">N-acetyltransferase domain-containing protein</fullName>
    </recommendedName>
</protein>
<dbReference type="PANTHER" id="PTHR43877:SF2">
    <property type="entry name" value="AMINOALKYLPHOSPHONATE N-ACETYLTRANSFERASE-RELATED"/>
    <property type="match status" value="1"/>
</dbReference>
<reference evidence="5" key="1">
    <citation type="journal article" date="2019" name="Int. J. Syst. Evol. Microbiol.">
        <title>The Global Catalogue of Microorganisms (GCM) 10K type strain sequencing project: providing services to taxonomists for standard genome sequencing and annotation.</title>
        <authorList>
            <consortium name="The Broad Institute Genomics Platform"/>
            <consortium name="The Broad Institute Genome Sequencing Center for Infectious Disease"/>
            <person name="Wu L."/>
            <person name="Ma J."/>
        </authorList>
    </citation>
    <scope>NUCLEOTIDE SEQUENCE [LARGE SCALE GENOMIC DNA]</scope>
    <source>
        <strain evidence="5">JCM 18302</strain>
    </source>
</reference>
<evidence type="ECO:0000259" key="3">
    <source>
        <dbReference type="PROSITE" id="PS51186"/>
    </source>
</evidence>
<dbReference type="RefSeq" id="WP_345611105.1">
    <property type="nucleotide sequence ID" value="NZ_BAABJO010000036.1"/>
</dbReference>
<evidence type="ECO:0000256" key="1">
    <source>
        <dbReference type="ARBA" id="ARBA00022679"/>
    </source>
</evidence>
<comment type="caution">
    <text evidence="4">The sequence shown here is derived from an EMBL/GenBank/DDBJ whole genome shotgun (WGS) entry which is preliminary data.</text>
</comment>
<dbReference type="Gene3D" id="3.40.630.30">
    <property type="match status" value="1"/>
</dbReference>
<evidence type="ECO:0000313" key="4">
    <source>
        <dbReference type="EMBL" id="GAA5137239.1"/>
    </source>
</evidence>